<evidence type="ECO:0000256" key="10">
    <source>
        <dbReference type="ARBA" id="ARBA00045970"/>
    </source>
</evidence>
<dbReference type="Pfam" id="PF15264">
    <property type="entry name" value="TSSC4"/>
    <property type="match status" value="1"/>
</dbReference>
<comment type="function">
    <text evidence="10">Protein associated with the U5 snRNP, during its maturation and its post-splicing recycling and which is required for spliceosomal tri-snRNP complex assembly in the nucleus. Has a molecular sequestering activity and transiently hinders SNRNP200 binding sites for constitutive splicing factors that intervene later during the assembly of the spliceosome and splicing. Together with its molecular sequestering activity, may also function as a molecular adapter and placeholder, coordinating the assembly of the U5 snRNP and its association with the U4/U6 di-snRNP.</text>
</comment>
<dbReference type="STRING" id="1661398.A0A482VK49"/>
<dbReference type="InterPro" id="IPR029338">
    <property type="entry name" value="TSSC4"/>
</dbReference>
<evidence type="ECO:0000256" key="5">
    <source>
        <dbReference type="ARBA" id="ARBA00022664"/>
    </source>
</evidence>
<dbReference type="PANTHER" id="PTHR13445">
    <property type="entry name" value="TUMOR SUPPRESSING SUBTRANSFERABLE CANDIDATE 4 TSSC4"/>
    <property type="match status" value="1"/>
</dbReference>
<evidence type="ECO:0000256" key="6">
    <source>
        <dbReference type="ARBA" id="ARBA00022728"/>
    </source>
</evidence>
<dbReference type="GO" id="GO:0008380">
    <property type="term" value="P:RNA splicing"/>
    <property type="evidence" value="ECO:0007669"/>
    <property type="project" value="UniProtKB-KW"/>
</dbReference>
<dbReference type="GO" id="GO:0005681">
    <property type="term" value="C:spliceosomal complex"/>
    <property type="evidence" value="ECO:0007669"/>
    <property type="project" value="UniProtKB-KW"/>
</dbReference>
<dbReference type="GO" id="GO:0006397">
    <property type="term" value="P:mRNA processing"/>
    <property type="evidence" value="ECO:0007669"/>
    <property type="project" value="UniProtKB-KW"/>
</dbReference>
<keyword evidence="6" id="KW-0747">Spliceosome</keyword>
<protein>
    <recommendedName>
        <fullName evidence="9">U5 small nuclear ribonucleoprotein TSSC4</fullName>
    </recommendedName>
</protein>
<dbReference type="AlphaFoldDB" id="A0A482VK49"/>
<keyword evidence="12" id="KW-1185">Reference proteome</keyword>
<dbReference type="Proteomes" id="UP000292052">
    <property type="component" value="Unassembled WGS sequence"/>
</dbReference>
<evidence type="ECO:0000256" key="8">
    <source>
        <dbReference type="ARBA" id="ARBA00023242"/>
    </source>
</evidence>
<dbReference type="GO" id="GO:0005737">
    <property type="term" value="C:cytoplasm"/>
    <property type="evidence" value="ECO:0007669"/>
    <property type="project" value="UniProtKB-SubCell"/>
</dbReference>
<sequence>MKKLENSHPFTLKGSNEHFNQRQKNVFDQLNKLQCNLQNNVEEDMDIEETVVAKKSNRSIMKQFRAKESIFKRPQDPISKNYMKTIPDFKKNPHKWKRYSLADVKDEDMSETCNTKAALSFLNELKNRNLKQSESEVSEKAQKMVFKKIDTTVKNGSNNEQKKKPNFKSSKVVMPEYVVGQKITKEKKQKNVKNTSIVQLKLDHLYEEND</sequence>
<organism evidence="11 12">
    <name type="scientific">Asbolus verrucosus</name>
    <name type="common">Desert ironclad beetle</name>
    <dbReference type="NCBI Taxonomy" id="1661398"/>
    <lineage>
        <taxon>Eukaryota</taxon>
        <taxon>Metazoa</taxon>
        <taxon>Ecdysozoa</taxon>
        <taxon>Arthropoda</taxon>
        <taxon>Hexapoda</taxon>
        <taxon>Insecta</taxon>
        <taxon>Pterygota</taxon>
        <taxon>Neoptera</taxon>
        <taxon>Endopterygota</taxon>
        <taxon>Coleoptera</taxon>
        <taxon>Polyphaga</taxon>
        <taxon>Cucujiformia</taxon>
        <taxon>Tenebrionidae</taxon>
        <taxon>Pimeliinae</taxon>
        <taxon>Asbolus</taxon>
    </lineage>
</organism>
<comment type="caution">
    <text evidence="11">The sequence shown here is derived from an EMBL/GenBank/DDBJ whole genome shotgun (WGS) entry which is preliminary data.</text>
</comment>
<reference evidence="11 12" key="1">
    <citation type="submission" date="2017-03" db="EMBL/GenBank/DDBJ databases">
        <title>Genome of the blue death feigning beetle - Asbolus verrucosus.</title>
        <authorList>
            <person name="Rider S.D."/>
        </authorList>
    </citation>
    <scope>NUCLEOTIDE SEQUENCE [LARGE SCALE GENOMIC DNA]</scope>
    <source>
        <strain evidence="11">Butters</strain>
        <tissue evidence="11">Head and leg muscle</tissue>
    </source>
</reference>
<evidence type="ECO:0000256" key="9">
    <source>
        <dbReference type="ARBA" id="ARBA00035304"/>
    </source>
</evidence>
<gene>
    <name evidence="11" type="ORF">BDFB_011327</name>
</gene>
<evidence type="ECO:0000313" key="11">
    <source>
        <dbReference type="EMBL" id="RZC33044.1"/>
    </source>
</evidence>
<name>A0A482VK49_ASBVE</name>
<keyword evidence="4" id="KW-0963">Cytoplasm</keyword>
<dbReference type="PANTHER" id="PTHR13445:SF3">
    <property type="entry name" value="U5 SMALL NUCLEAR RIBONUCLEOPROTEIN TSSC4"/>
    <property type="match status" value="1"/>
</dbReference>
<evidence type="ECO:0000256" key="7">
    <source>
        <dbReference type="ARBA" id="ARBA00023187"/>
    </source>
</evidence>
<dbReference type="EMBL" id="QDEB01092487">
    <property type="protein sequence ID" value="RZC33044.1"/>
    <property type="molecule type" value="Genomic_DNA"/>
</dbReference>
<keyword evidence="7" id="KW-0508">mRNA splicing</keyword>
<accession>A0A482VK49</accession>
<comment type="subcellular location">
    <subcellularLocation>
        <location evidence="2">Cytoplasm</location>
    </subcellularLocation>
    <subcellularLocation>
        <location evidence="1">Nucleus</location>
    </subcellularLocation>
</comment>
<evidence type="ECO:0000256" key="2">
    <source>
        <dbReference type="ARBA" id="ARBA00004496"/>
    </source>
</evidence>
<evidence type="ECO:0000256" key="3">
    <source>
        <dbReference type="ARBA" id="ARBA00010362"/>
    </source>
</evidence>
<comment type="similarity">
    <text evidence="3">Belongs to the TSSC4 family.</text>
</comment>
<keyword evidence="8" id="KW-0539">Nucleus</keyword>
<dbReference type="OrthoDB" id="1906282at2759"/>
<evidence type="ECO:0000313" key="12">
    <source>
        <dbReference type="Proteomes" id="UP000292052"/>
    </source>
</evidence>
<proteinExistence type="inferred from homology"/>
<evidence type="ECO:0000256" key="1">
    <source>
        <dbReference type="ARBA" id="ARBA00004123"/>
    </source>
</evidence>
<keyword evidence="5" id="KW-0507">mRNA processing</keyword>
<evidence type="ECO:0000256" key="4">
    <source>
        <dbReference type="ARBA" id="ARBA00022490"/>
    </source>
</evidence>